<dbReference type="Proteomes" id="UP000318529">
    <property type="component" value="Unassembled WGS sequence"/>
</dbReference>
<dbReference type="InterPro" id="IPR036890">
    <property type="entry name" value="HATPase_C_sf"/>
</dbReference>
<evidence type="ECO:0000313" key="17">
    <source>
        <dbReference type="Proteomes" id="UP000318529"/>
    </source>
</evidence>
<dbReference type="InterPro" id="IPR005467">
    <property type="entry name" value="His_kinase_dom"/>
</dbReference>
<keyword evidence="4" id="KW-0145">Chemotaxis</keyword>
<dbReference type="AlphaFoldDB" id="A0A560C3R1"/>
<dbReference type="InterPro" id="IPR036097">
    <property type="entry name" value="HisK_dim/P_sf"/>
</dbReference>
<dbReference type="InterPro" id="IPR036641">
    <property type="entry name" value="HPT_dom_sf"/>
</dbReference>
<dbReference type="InterPro" id="IPR037006">
    <property type="entry name" value="CheA-like_homodim_sf"/>
</dbReference>
<feature type="domain" description="HPt" evidence="15">
    <location>
        <begin position="1"/>
        <end position="101"/>
    </location>
</feature>
<dbReference type="SMART" id="SM01231">
    <property type="entry name" value="H-kinase_dim"/>
    <property type="match status" value="1"/>
</dbReference>
<dbReference type="Gene3D" id="1.20.120.160">
    <property type="entry name" value="HPT domain"/>
    <property type="match status" value="1"/>
</dbReference>
<sequence>MSALFEQFVLESRELLEAAGAALLRLERDPADKAAVNDLFRALHTLKGATGLFDMAPFTRMVHAGEDALMAVRDGRAAMTGDLADRLLELLDTSAAWVDGLELSQSLPDDADARARAQEVGLRAALGGPAEAADGGTPAGFAWVDELPEADRAKAAGRTVTAIAYDPAEDCFFAGDDPLDLCRRIPDLLLLRIESAGAWPPLTDLDPYRCALRFRALSGAPKDELTRLFRGVPDQVALATVAIPSPTAETAPPAAPASLAPASLATALLREQARILGLPGSDEETASRRAAVLRAARNILAAEGRNTEGAALDRAAEGPTPALIRCLESLADGPAAATPAIPAGPARRGLRVDAERMDRLMALVAELVVAKGSLPYLAREAQEGRSADALAQGIKEAHGRIDSIVGDLQDAVLRLRLLPLSRVFDPLPRLVRDTARRLGKPVELHLSGGETEADKDILDILGEPLLHLVRNALDHGVEPPERRRAAGKPEVAAIRVQAFQDSGGVVVEVSDDGAGIDAEAVRRKAVAAGALTAEQAAALTESEALRLIFLPGLSTSATVSDLSGRGVGMDAVRGAVEQAGGRVEVASTPGVGTRFRLVLPLTMMVTRLVTVETAGALYGFPVTLVTGMQRVPHGAIRRMKHAESVVVQDAVVPLLRLRRLLNLPEDERERRGEAVLLVDLGGQPVALVVDAFRERAEVVLKPMTGLLARLRGYAGTAVLGDGRLLLALNLRELL</sequence>
<comment type="function">
    <text evidence="11">Involved in the transmission of sensory signals from the chemoreceptors to the flagellar motors. CheA is autophosphorylated; it can transfer its phosphate group to either CheB or CheY.</text>
</comment>
<dbReference type="Pfam" id="PF02895">
    <property type="entry name" value="H-kinase_dim"/>
    <property type="match status" value="1"/>
</dbReference>
<accession>A0A560C3R1</accession>
<evidence type="ECO:0000256" key="5">
    <source>
        <dbReference type="ARBA" id="ARBA00022553"/>
    </source>
</evidence>
<gene>
    <name evidence="16" type="ORF">FBZ83_11063</name>
</gene>
<keyword evidence="7" id="KW-0547">Nucleotide-binding</keyword>
<name>A0A560C3R1_AZOBR</name>
<protein>
    <recommendedName>
        <fullName evidence="3">Chemotaxis protein CheA</fullName>
        <ecNumber evidence="2">2.7.13.3</ecNumber>
    </recommendedName>
</protein>
<dbReference type="PROSITE" id="PS50894">
    <property type="entry name" value="HPT"/>
    <property type="match status" value="1"/>
</dbReference>
<dbReference type="Gene3D" id="1.10.287.560">
    <property type="entry name" value="Histidine kinase CheA-like, homodimeric domain"/>
    <property type="match status" value="1"/>
</dbReference>
<dbReference type="Pfam" id="PF02518">
    <property type="entry name" value="HATPase_c"/>
    <property type="match status" value="1"/>
</dbReference>
<dbReference type="SMART" id="SM00260">
    <property type="entry name" value="CheW"/>
    <property type="match status" value="1"/>
</dbReference>
<dbReference type="FunFam" id="3.30.565.10:FF:000016">
    <property type="entry name" value="Chemotaxis protein CheA, putative"/>
    <property type="match status" value="1"/>
</dbReference>
<dbReference type="PANTHER" id="PTHR43395">
    <property type="entry name" value="SENSOR HISTIDINE KINASE CHEA"/>
    <property type="match status" value="1"/>
</dbReference>
<evidence type="ECO:0000256" key="1">
    <source>
        <dbReference type="ARBA" id="ARBA00000085"/>
    </source>
</evidence>
<dbReference type="SMART" id="SM00073">
    <property type="entry name" value="HPT"/>
    <property type="match status" value="1"/>
</dbReference>
<dbReference type="PRINTS" id="PR00344">
    <property type="entry name" value="BCTRLSENSOR"/>
</dbReference>
<dbReference type="EMBL" id="VITH01000010">
    <property type="protein sequence ID" value="TWA79495.1"/>
    <property type="molecule type" value="Genomic_DNA"/>
</dbReference>
<evidence type="ECO:0000259" key="13">
    <source>
        <dbReference type="PROSITE" id="PS50109"/>
    </source>
</evidence>
<evidence type="ECO:0000256" key="4">
    <source>
        <dbReference type="ARBA" id="ARBA00022500"/>
    </source>
</evidence>
<dbReference type="GO" id="GO:0005737">
    <property type="term" value="C:cytoplasm"/>
    <property type="evidence" value="ECO:0007669"/>
    <property type="project" value="InterPro"/>
</dbReference>
<dbReference type="PANTHER" id="PTHR43395:SF10">
    <property type="entry name" value="CHEMOTAXIS PROTEIN CHEA"/>
    <property type="match status" value="1"/>
</dbReference>
<feature type="domain" description="CheW-like" evidence="14">
    <location>
        <begin position="605"/>
        <end position="734"/>
    </location>
</feature>
<evidence type="ECO:0000259" key="14">
    <source>
        <dbReference type="PROSITE" id="PS50851"/>
    </source>
</evidence>
<dbReference type="SUPFAM" id="SSF47226">
    <property type="entry name" value="Histidine-containing phosphotransfer domain, HPT domain"/>
    <property type="match status" value="1"/>
</dbReference>
<dbReference type="SUPFAM" id="SSF50341">
    <property type="entry name" value="CheW-like"/>
    <property type="match status" value="1"/>
</dbReference>
<proteinExistence type="predicted"/>
<dbReference type="InterPro" id="IPR004105">
    <property type="entry name" value="CheA-like_dim"/>
</dbReference>
<dbReference type="SUPFAM" id="SSF47384">
    <property type="entry name" value="Homodimeric domain of signal transducing histidine kinase"/>
    <property type="match status" value="1"/>
</dbReference>
<dbReference type="InterPro" id="IPR002545">
    <property type="entry name" value="CheW-lke_dom"/>
</dbReference>
<dbReference type="CDD" id="cd00088">
    <property type="entry name" value="HPT"/>
    <property type="match status" value="1"/>
</dbReference>
<evidence type="ECO:0000256" key="9">
    <source>
        <dbReference type="ARBA" id="ARBA00022840"/>
    </source>
</evidence>
<dbReference type="PROSITE" id="PS50851">
    <property type="entry name" value="CHEW"/>
    <property type="match status" value="1"/>
</dbReference>
<dbReference type="InterPro" id="IPR051315">
    <property type="entry name" value="Bact_Chemotaxis_CheA"/>
</dbReference>
<evidence type="ECO:0000256" key="2">
    <source>
        <dbReference type="ARBA" id="ARBA00012438"/>
    </source>
</evidence>
<evidence type="ECO:0000256" key="12">
    <source>
        <dbReference type="PROSITE-ProRule" id="PRU00110"/>
    </source>
</evidence>
<dbReference type="RefSeq" id="WP_145687727.1">
    <property type="nucleotide sequence ID" value="NZ_VITH01000010.1"/>
</dbReference>
<evidence type="ECO:0000256" key="8">
    <source>
        <dbReference type="ARBA" id="ARBA00022777"/>
    </source>
</evidence>
<dbReference type="GO" id="GO:0006935">
    <property type="term" value="P:chemotaxis"/>
    <property type="evidence" value="ECO:0007669"/>
    <property type="project" value="UniProtKB-KW"/>
</dbReference>
<feature type="domain" description="Histidine kinase" evidence="13">
    <location>
        <begin position="358"/>
        <end position="603"/>
    </location>
</feature>
<dbReference type="Gene3D" id="3.30.565.10">
    <property type="entry name" value="Histidine kinase-like ATPase, C-terminal domain"/>
    <property type="match status" value="1"/>
</dbReference>
<keyword evidence="10" id="KW-0902">Two-component regulatory system</keyword>
<dbReference type="InterPro" id="IPR004358">
    <property type="entry name" value="Sig_transdc_His_kin-like_C"/>
</dbReference>
<dbReference type="GO" id="GO:0000155">
    <property type="term" value="F:phosphorelay sensor kinase activity"/>
    <property type="evidence" value="ECO:0007669"/>
    <property type="project" value="InterPro"/>
</dbReference>
<keyword evidence="5 12" id="KW-0597">Phosphoprotein</keyword>
<dbReference type="Pfam" id="PF01627">
    <property type="entry name" value="Hpt"/>
    <property type="match status" value="1"/>
</dbReference>
<evidence type="ECO:0000256" key="7">
    <source>
        <dbReference type="ARBA" id="ARBA00022741"/>
    </source>
</evidence>
<comment type="caution">
    <text evidence="16">The sequence shown here is derived from an EMBL/GenBank/DDBJ whole genome shotgun (WGS) entry which is preliminary data.</text>
</comment>
<evidence type="ECO:0000259" key="15">
    <source>
        <dbReference type="PROSITE" id="PS50894"/>
    </source>
</evidence>
<dbReference type="SMART" id="SM00387">
    <property type="entry name" value="HATPase_c"/>
    <property type="match status" value="1"/>
</dbReference>
<dbReference type="InterPro" id="IPR003594">
    <property type="entry name" value="HATPase_dom"/>
</dbReference>
<keyword evidence="6" id="KW-0808">Transferase</keyword>
<dbReference type="Pfam" id="PF01584">
    <property type="entry name" value="CheW"/>
    <property type="match status" value="1"/>
</dbReference>
<feature type="modified residue" description="Phosphohistidine" evidence="12">
    <location>
        <position position="44"/>
    </location>
</feature>
<evidence type="ECO:0000256" key="3">
    <source>
        <dbReference type="ARBA" id="ARBA00021495"/>
    </source>
</evidence>
<dbReference type="GO" id="GO:0005524">
    <property type="term" value="F:ATP binding"/>
    <property type="evidence" value="ECO:0007669"/>
    <property type="project" value="UniProtKB-KW"/>
</dbReference>
<dbReference type="Gene3D" id="2.30.30.40">
    <property type="entry name" value="SH3 Domains"/>
    <property type="match status" value="1"/>
</dbReference>
<dbReference type="CDD" id="cd16916">
    <property type="entry name" value="HATPase_CheA-like"/>
    <property type="match status" value="1"/>
</dbReference>
<dbReference type="InterPro" id="IPR036061">
    <property type="entry name" value="CheW-like_dom_sf"/>
</dbReference>
<dbReference type="PROSITE" id="PS50109">
    <property type="entry name" value="HIS_KIN"/>
    <property type="match status" value="1"/>
</dbReference>
<evidence type="ECO:0000256" key="10">
    <source>
        <dbReference type="ARBA" id="ARBA00023012"/>
    </source>
</evidence>
<evidence type="ECO:0000313" key="16">
    <source>
        <dbReference type="EMBL" id="TWA79495.1"/>
    </source>
</evidence>
<organism evidence="16 17">
    <name type="scientific">Azospirillum brasilense</name>
    <dbReference type="NCBI Taxonomy" id="192"/>
    <lineage>
        <taxon>Bacteria</taxon>
        <taxon>Pseudomonadati</taxon>
        <taxon>Pseudomonadota</taxon>
        <taxon>Alphaproteobacteria</taxon>
        <taxon>Rhodospirillales</taxon>
        <taxon>Azospirillaceae</taxon>
        <taxon>Azospirillum</taxon>
    </lineage>
</organism>
<keyword evidence="9" id="KW-0067">ATP-binding</keyword>
<reference evidence="16 17" key="1">
    <citation type="submission" date="2019-06" db="EMBL/GenBank/DDBJ databases">
        <title>Genomic Encyclopedia of Type Strains, Phase IV (KMG-V): Genome sequencing to study the core and pangenomes of soil and plant-associated prokaryotes.</title>
        <authorList>
            <person name="Whitman W."/>
        </authorList>
    </citation>
    <scope>NUCLEOTIDE SEQUENCE [LARGE SCALE GENOMIC DNA]</scope>
    <source>
        <strain evidence="16 17">BR 11650</strain>
    </source>
</reference>
<dbReference type="InterPro" id="IPR008207">
    <property type="entry name" value="Sig_transdc_His_kin_Hpt_dom"/>
</dbReference>
<keyword evidence="8 16" id="KW-0418">Kinase</keyword>
<evidence type="ECO:0000256" key="6">
    <source>
        <dbReference type="ARBA" id="ARBA00022679"/>
    </source>
</evidence>
<evidence type="ECO:0000256" key="11">
    <source>
        <dbReference type="ARBA" id="ARBA00035100"/>
    </source>
</evidence>
<dbReference type="EC" id="2.7.13.3" evidence="2"/>
<comment type="catalytic activity">
    <reaction evidence="1">
        <text>ATP + protein L-histidine = ADP + protein N-phospho-L-histidine.</text>
        <dbReference type="EC" id="2.7.13.3"/>
    </reaction>
</comment>
<dbReference type="SUPFAM" id="SSF55874">
    <property type="entry name" value="ATPase domain of HSP90 chaperone/DNA topoisomerase II/histidine kinase"/>
    <property type="match status" value="1"/>
</dbReference>